<protein>
    <submittedName>
        <fullName evidence="1">Uncharacterized protein</fullName>
    </submittedName>
</protein>
<name>A0A0F9HTP9_9ZZZZ</name>
<gene>
    <name evidence="1" type="ORF">LCGC14_1662400</name>
</gene>
<accession>A0A0F9HTP9</accession>
<reference evidence="1" key="1">
    <citation type="journal article" date="2015" name="Nature">
        <title>Complex archaea that bridge the gap between prokaryotes and eukaryotes.</title>
        <authorList>
            <person name="Spang A."/>
            <person name="Saw J.H."/>
            <person name="Jorgensen S.L."/>
            <person name="Zaremba-Niedzwiedzka K."/>
            <person name="Martijn J."/>
            <person name="Lind A.E."/>
            <person name="van Eijk R."/>
            <person name="Schleper C."/>
            <person name="Guy L."/>
            <person name="Ettema T.J."/>
        </authorList>
    </citation>
    <scope>NUCLEOTIDE SEQUENCE</scope>
</reference>
<comment type="caution">
    <text evidence="1">The sequence shown here is derived from an EMBL/GenBank/DDBJ whole genome shotgun (WGS) entry which is preliminary data.</text>
</comment>
<dbReference type="AlphaFoldDB" id="A0A0F9HTP9"/>
<proteinExistence type="predicted"/>
<sequence>MAISTTKSITTKTSFAMMHSRFYRVRFELCMWLIKVAVYIIKAEEIEYKEDGLTNG</sequence>
<organism evidence="1">
    <name type="scientific">marine sediment metagenome</name>
    <dbReference type="NCBI Taxonomy" id="412755"/>
    <lineage>
        <taxon>unclassified sequences</taxon>
        <taxon>metagenomes</taxon>
        <taxon>ecological metagenomes</taxon>
    </lineage>
</organism>
<dbReference type="EMBL" id="LAZR01014150">
    <property type="protein sequence ID" value="KKM18766.1"/>
    <property type="molecule type" value="Genomic_DNA"/>
</dbReference>
<evidence type="ECO:0000313" key="1">
    <source>
        <dbReference type="EMBL" id="KKM18766.1"/>
    </source>
</evidence>